<sequence length="126" mass="14748">MAWKTQFKDTQAKCTQLKRKFTTLEESESSLKEQLEAQKLCYMAELDDLRQSSEEAFRKYQENTTKNLTKALPESNSNLALHTQLAATPMNLSQVDFNFLKDTPAESLAFNVYHPKRKYWVDFQEK</sequence>
<evidence type="ECO:0000256" key="1">
    <source>
        <dbReference type="SAM" id="Coils"/>
    </source>
</evidence>
<organism evidence="2 3">
    <name type="scientific">Gossypium arboreum</name>
    <name type="common">Tree cotton</name>
    <name type="synonym">Gossypium nanking</name>
    <dbReference type="NCBI Taxonomy" id="29729"/>
    <lineage>
        <taxon>Eukaryota</taxon>
        <taxon>Viridiplantae</taxon>
        <taxon>Streptophyta</taxon>
        <taxon>Embryophyta</taxon>
        <taxon>Tracheophyta</taxon>
        <taxon>Spermatophyta</taxon>
        <taxon>Magnoliopsida</taxon>
        <taxon>eudicotyledons</taxon>
        <taxon>Gunneridae</taxon>
        <taxon>Pentapetalae</taxon>
        <taxon>rosids</taxon>
        <taxon>malvids</taxon>
        <taxon>Malvales</taxon>
        <taxon>Malvaceae</taxon>
        <taxon>Malvoideae</taxon>
        <taxon>Gossypium</taxon>
    </lineage>
</organism>
<feature type="coiled-coil region" evidence="1">
    <location>
        <begin position="32"/>
        <end position="63"/>
    </location>
</feature>
<accession>A0ABR0QAC5</accession>
<keyword evidence="1" id="KW-0175">Coiled coil</keyword>
<dbReference type="Proteomes" id="UP001358586">
    <property type="component" value="Chromosome 4"/>
</dbReference>
<evidence type="ECO:0000313" key="2">
    <source>
        <dbReference type="EMBL" id="KAK5836131.1"/>
    </source>
</evidence>
<protein>
    <submittedName>
        <fullName evidence="2">Uncharacterized protein</fullName>
    </submittedName>
</protein>
<dbReference type="EMBL" id="JARKNE010000004">
    <property type="protein sequence ID" value="KAK5836131.1"/>
    <property type="molecule type" value="Genomic_DNA"/>
</dbReference>
<proteinExistence type="predicted"/>
<comment type="caution">
    <text evidence="2">The sequence shown here is derived from an EMBL/GenBank/DDBJ whole genome shotgun (WGS) entry which is preliminary data.</text>
</comment>
<keyword evidence="3" id="KW-1185">Reference proteome</keyword>
<name>A0ABR0QAC5_GOSAR</name>
<gene>
    <name evidence="2" type="ORF">PVK06_011885</name>
</gene>
<reference evidence="2 3" key="1">
    <citation type="submission" date="2023-03" db="EMBL/GenBank/DDBJ databases">
        <title>WGS of Gossypium arboreum.</title>
        <authorList>
            <person name="Yu D."/>
        </authorList>
    </citation>
    <scope>NUCLEOTIDE SEQUENCE [LARGE SCALE GENOMIC DNA]</scope>
    <source>
        <tissue evidence="2">Leaf</tissue>
    </source>
</reference>
<evidence type="ECO:0000313" key="3">
    <source>
        <dbReference type="Proteomes" id="UP001358586"/>
    </source>
</evidence>